<dbReference type="AlphaFoldDB" id="A0A6N3H4H9"/>
<name>A0A6N3H4H9_9ENTR</name>
<dbReference type="RefSeq" id="WP_156566935.1">
    <property type="nucleotide sequence ID" value="NZ_CACRTZ010000037.1"/>
</dbReference>
<accession>A0A6N3H4H9</accession>
<organism evidence="1">
    <name type="scientific">Phytobacter massiliensis</name>
    <dbReference type="NCBI Taxonomy" id="1485952"/>
    <lineage>
        <taxon>Bacteria</taxon>
        <taxon>Pseudomonadati</taxon>
        <taxon>Pseudomonadota</taxon>
        <taxon>Gammaproteobacteria</taxon>
        <taxon>Enterobacterales</taxon>
        <taxon>Enterobacteriaceae</taxon>
        <taxon>Phytobacter</taxon>
    </lineage>
</organism>
<sequence>MDIFVDILLPKRNDKLFELEEQYHMWGDEKFPCAPREFKWKNSLSFVMEDIHPPYERIIPDYIAIDNYYIYSLNDDVIYEWEANINMKSKCNNMFKKFILDYLPKMESWGLAISFDEDIIDGIDDFLLINNENELVLNIENSIRWDNARGFIGYKMDYDIGCTISGRT</sequence>
<dbReference type="EMBL" id="CACRTZ010000037">
    <property type="protein sequence ID" value="VYU71754.1"/>
    <property type="molecule type" value="Genomic_DNA"/>
</dbReference>
<reference evidence="1" key="1">
    <citation type="submission" date="2019-11" db="EMBL/GenBank/DDBJ databases">
        <authorList>
            <person name="Feng L."/>
        </authorList>
    </citation>
    <scope>NUCLEOTIDE SEQUENCE</scope>
    <source>
        <strain evidence="1">EMassiliensisLFYP7</strain>
    </source>
</reference>
<proteinExistence type="predicted"/>
<evidence type="ECO:0000313" key="1">
    <source>
        <dbReference type="EMBL" id="VYU71754.1"/>
    </source>
</evidence>
<protein>
    <submittedName>
        <fullName evidence="1">Uncharacterized protein</fullName>
    </submittedName>
</protein>
<gene>
    <name evidence="1" type="ORF">EMLFYP7_03628</name>
</gene>